<dbReference type="PROSITE" id="PS01227">
    <property type="entry name" value="UPF0012"/>
    <property type="match status" value="1"/>
</dbReference>
<dbReference type="InterPro" id="IPR036526">
    <property type="entry name" value="C-N_Hydrolase_sf"/>
</dbReference>
<accession>A0ABP8UW27</accession>
<dbReference type="Proteomes" id="UP001500604">
    <property type="component" value="Unassembled WGS sequence"/>
</dbReference>
<organism evidence="4 5">
    <name type="scientific">Kistimonas scapharcae</name>
    <dbReference type="NCBI Taxonomy" id="1036133"/>
    <lineage>
        <taxon>Bacteria</taxon>
        <taxon>Pseudomonadati</taxon>
        <taxon>Pseudomonadota</taxon>
        <taxon>Gammaproteobacteria</taxon>
        <taxon>Oceanospirillales</taxon>
        <taxon>Endozoicomonadaceae</taxon>
        <taxon>Kistimonas</taxon>
    </lineage>
</organism>
<evidence type="ECO:0000256" key="2">
    <source>
        <dbReference type="ARBA" id="ARBA00022801"/>
    </source>
</evidence>
<dbReference type="Gene3D" id="3.60.110.10">
    <property type="entry name" value="Carbon-nitrogen hydrolase"/>
    <property type="match status" value="1"/>
</dbReference>
<dbReference type="InterPro" id="IPR003010">
    <property type="entry name" value="C-N_Hydrolase"/>
</dbReference>
<dbReference type="RefSeq" id="WP_345192627.1">
    <property type="nucleotide sequence ID" value="NZ_BAABFL010000003.1"/>
</dbReference>
<feature type="domain" description="CN hydrolase" evidence="3">
    <location>
        <begin position="2"/>
        <end position="252"/>
    </location>
</feature>
<protein>
    <submittedName>
        <fullName evidence="4">Carbon-nitrogen hydrolase family protein</fullName>
    </submittedName>
</protein>
<dbReference type="SUPFAM" id="SSF56317">
    <property type="entry name" value="Carbon-nitrogen hydrolase"/>
    <property type="match status" value="1"/>
</dbReference>
<dbReference type="PANTHER" id="PTHR23088:SF27">
    <property type="entry name" value="DEAMINATED GLUTATHIONE AMIDASE"/>
    <property type="match status" value="1"/>
</dbReference>
<dbReference type="CDD" id="cd07572">
    <property type="entry name" value="nit"/>
    <property type="match status" value="1"/>
</dbReference>
<comment type="similarity">
    <text evidence="1">Belongs to the carbon-nitrogen hydrolase superfamily. NIT1/NIT2 family.</text>
</comment>
<keyword evidence="5" id="KW-1185">Reference proteome</keyword>
<reference evidence="5" key="1">
    <citation type="journal article" date="2019" name="Int. J. Syst. Evol. Microbiol.">
        <title>The Global Catalogue of Microorganisms (GCM) 10K type strain sequencing project: providing services to taxonomists for standard genome sequencing and annotation.</title>
        <authorList>
            <consortium name="The Broad Institute Genomics Platform"/>
            <consortium name="The Broad Institute Genome Sequencing Center for Infectious Disease"/>
            <person name="Wu L."/>
            <person name="Ma J."/>
        </authorList>
    </citation>
    <scope>NUCLEOTIDE SEQUENCE [LARGE SCALE GENOMIC DNA]</scope>
    <source>
        <strain evidence="5">JCM 17805</strain>
    </source>
</reference>
<comment type="caution">
    <text evidence="4">The sequence shown here is derived from an EMBL/GenBank/DDBJ whole genome shotgun (WGS) entry which is preliminary data.</text>
</comment>
<dbReference type="GO" id="GO:0016787">
    <property type="term" value="F:hydrolase activity"/>
    <property type="evidence" value="ECO:0007669"/>
    <property type="project" value="UniProtKB-KW"/>
</dbReference>
<keyword evidence="2 4" id="KW-0378">Hydrolase</keyword>
<evidence type="ECO:0000256" key="1">
    <source>
        <dbReference type="ARBA" id="ARBA00010613"/>
    </source>
</evidence>
<evidence type="ECO:0000313" key="5">
    <source>
        <dbReference type="Proteomes" id="UP001500604"/>
    </source>
</evidence>
<proteinExistence type="inferred from homology"/>
<dbReference type="InterPro" id="IPR045254">
    <property type="entry name" value="Nit1/2_C-N_Hydrolase"/>
</dbReference>
<dbReference type="Pfam" id="PF00795">
    <property type="entry name" value="CN_hydrolase"/>
    <property type="match status" value="1"/>
</dbReference>
<evidence type="ECO:0000313" key="4">
    <source>
        <dbReference type="EMBL" id="GAA4647782.1"/>
    </source>
</evidence>
<sequence length="273" mass="29951">MASVAVIQMNAGPDVAANLKDAAGWLKLASDQGAELAVLPECFSCLEGNLKALGMEEGRSSTVQQFLSDQSRALGLWIIGGTTPCSSQEPTSDERHFASCFVYDPEGRQQARYNKMHLFDVEVADGKGTYRESDSYRHGDQVVSVETAVGKVGLSVCYDLRFPELYRVLSAQDADIFTVPAAFTRVTGEAHWEVLLRARAIENQCFVMAANQCGHHGKSRETWGHSMIIDPWGDILAEAGDEPGIIMAELDMARLAEVRRQMPCLSHRRIGAK</sequence>
<gene>
    <name evidence="4" type="ORF">GCM10023116_00440</name>
</gene>
<dbReference type="PANTHER" id="PTHR23088">
    <property type="entry name" value="NITRILASE-RELATED"/>
    <property type="match status" value="1"/>
</dbReference>
<dbReference type="InterPro" id="IPR001110">
    <property type="entry name" value="UPF0012_CS"/>
</dbReference>
<dbReference type="EMBL" id="BAABFL010000003">
    <property type="protein sequence ID" value="GAA4647782.1"/>
    <property type="molecule type" value="Genomic_DNA"/>
</dbReference>
<dbReference type="PROSITE" id="PS50263">
    <property type="entry name" value="CN_HYDROLASE"/>
    <property type="match status" value="1"/>
</dbReference>
<evidence type="ECO:0000259" key="3">
    <source>
        <dbReference type="PROSITE" id="PS50263"/>
    </source>
</evidence>
<name>A0ABP8UW27_9GAMM</name>